<evidence type="ECO:0000256" key="1">
    <source>
        <dbReference type="SAM" id="MobiDB-lite"/>
    </source>
</evidence>
<evidence type="ECO:0000313" key="3">
    <source>
        <dbReference type="EMBL" id="OSJ30672.1"/>
    </source>
</evidence>
<dbReference type="EMBL" id="NAFK01000152">
    <property type="protein sequence ID" value="OSJ30672.1"/>
    <property type="molecule type" value="Genomic_DNA"/>
</dbReference>
<dbReference type="EMBL" id="NAFI01000174">
    <property type="protein sequence ID" value="OSJ09089.1"/>
    <property type="molecule type" value="Genomic_DNA"/>
</dbReference>
<sequence>MPLIRYFVFTGGALLALLFLADRYMTAPVSAAAPAEPDRSIVRVHSAQTWPEKIVLDTSVRQISLSKAESVPPTPAPAVADALPTQERPRQAFAMVAQPDATPKQAARTVSNKRSAERHRRRQPSRMAARDQTMFFNEPASAGW</sequence>
<organism evidence="2 4">
    <name type="scientific">Bradyrhizobium canariense</name>
    <dbReference type="NCBI Taxonomy" id="255045"/>
    <lineage>
        <taxon>Bacteria</taxon>
        <taxon>Pseudomonadati</taxon>
        <taxon>Pseudomonadota</taxon>
        <taxon>Alphaproteobacteria</taxon>
        <taxon>Hyphomicrobiales</taxon>
        <taxon>Nitrobacteraceae</taxon>
        <taxon>Bradyrhizobium</taxon>
    </lineage>
</organism>
<keyword evidence="5" id="KW-1185">Reference proteome</keyword>
<gene>
    <name evidence="3" type="ORF">BST63_11350</name>
    <name evidence="2" type="ORF">BSZ18_18285</name>
</gene>
<dbReference type="Proteomes" id="UP000193553">
    <property type="component" value="Unassembled WGS sequence"/>
</dbReference>
<proteinExistence type="predicted"/>
<dbReference type="OrthoDB" id="8235819at2"/>
<protein>
    <submittedName>
        <fullName evidence="2">Uncharacterized protein</fullName>
    </submittedName>
</protein>
<feature type="region of interest" description="Disordered" evidence="1">
    <location>
        <begin position="66"/>
        <end position="144"/>
    </location>
</feature>
<reference evidence="4 5" key="1">
    <citation type="submission" date="2017-03" db="EMBL/GenBank/DDBJ databases">
        <title>Whole genome sequences of fourteen strains of Bradyrhizobium canariense and one strain of Bradyrhizobium japonicum isolated from Lupinus (Papilionoideae: Genisteae) species in Algeria.</title>
        <authorList>
            <person name="Crovadore J."/>
            <person name="Chekireb D."/>
            <person name="Brachmann A."/>
            <person name="Chablais R."/>
            <person name="Cochard B."/>
            <person name="Lefort F."/>
        </authorList>
    </citation>
    <scope>NUCLEOTIDE SEQUENCE [LARGE SCALE GENOMIC DNA]</scope>
    <source>
        <strain evidence="2 4">UBMA195</strain>
        <strain evidence="3 5">UBMAN05</strain>
    </source>
</reference>
<dbReference type="RefSeq" id="WP_018458810.1">
    <property type="nucleotide sequence ID" value="NZ_JAFBBN010000001.1"/>
</dbReference>
<name>A0A1X3FJ91_9BRAD</name>
<accession>A0A1X3FJ91</accession>
<evidence type="ECO:0000313" key="4">
    <source>
        <dbReference type="Proteomes" id="UP000193553"/>
    </source>
</evidence>
<dbReference type="AlphaFoldDB" id="A0A1X3FJ91"/>
<comment type="caution">
    <text evidence="2">The sequence shown here is derived from an EMBL/GenBank/DDBJ whole genome shotgun (WGS) entry which is preliminary data.</text>
</comment>
<dbReference type="Proteomes" id="UP000193884">
    <property type="component" value="Unassembled WGS sequence"/>
</dbReference>
<evidence type="ECO:0000313" key="2">
    <source>
        <dbReference type="EMBL" id="OSJ09089.1"/>
    </source>
</evidence>
<evidence type="ECO:0000313" key="5">
    <source>
        <dbReference type="Proteomes" id="UP000193884"/>
    </source>
</evidence>